<keyword evidence="5 9" id="KW-1133">Transmembrane helix</keyword>
<dbReference type="Proteomes" id="UP001652623">
    <property type="component" value="Chromosome 1"/>
</dbReference>
<dbReference type="PANTHER" id="PTHR31595:SF70">
    <property type="entry name" value="LONG-CHAIN-ALCOHOL O-FATTY-ACYLTRANSFERASE 3-RELATED"/>
    <property type="match status" value="1"/>
</dbReference>
<keyword evidence="7 9" id="KW-0472">Membrane</keyword>
<dbReference type="GO" id="GO:0006629">
    <property type="term" value="P:lipid metabolic process"/>
    <property type="evidence" value="ECO:0007669"/>
    <property type="project" value="UniProtKB-KW"/>
</dbReference>
<dbReference type="InterPro" id="IPR044851">
    <property type="entry name" value="Wax_synthase"/>
</dbReference>
<feature type="transmembrane region" description="Helical" evidence="9">
    <location>
        <begin position="12"/>
        <end position="30"/>
    </location>
</feature>
<comment type="subcellular location">
    <subcellularLocation>
        <location evidence="1">Membrane</location>
        <topology evidence="1">Multi-pass membrane protein</topology>
    </subcellularLocation>
</comment>
<reference evidence="11" key="1">
    <citation type="submission" date="2025-05" db="UniProtKB">
        <authorList>
            <consortium name="RefSeq"/>
        </authorList>
    </citation>
    <scope>NUCLEOTIDE SEQUENCE [LARGE SCALE GENOMIC DNA]</scope>
</reference>
<dbReference type="InterPro" id="IPR017088">
    <property type="entry name" value="Wax_synthase_Magnoliopsida"/>
</dbReference>
<dbReference type="PIRSF" id="PIRSF037006">
    <property type="entry name" value="Wax_synthase"/>
    <property type="match status" value="1"/>
</dbReference>
<dbReference type="GO" id="GO:0008374">
    <property type="term" value="F:O-acyltransferase activity"/>
    <property type="evidence" value="ECO:0007669"/>
    <property type="project" value="InterPro"/>
</dbReference>
<evidence type="ECO:0000256" key="5">
    <source>
        <dbReference type="ARBA" id="ARBA00022989"/>
    </source>
</evidence>
<sequence>MDDHGNDEIRNFIKVWIKAVACICYCYYISARIPKGIMRFISLFPIFYLFTILPLDLHSFHLGAPTTFFLVWLGNFKLILFSLDEGPLYPPPPNLFHFISIASLPIKIKQKQNPSHQTTQKSNRPILFTIKALILAIVIQMYEYRPYLHPVITFSLYCLNMYLGLEIVLALVAIPVRAIFGFELEPQFNEPYLSTSLQDFWGRRWNLMVTGILRPTVYFPVRRMFTVTVVGPRWAWLPGLLAVFLVSGLMHEVVYYYFTRANPTWEVTWFFVLQGMCTAAEIVVKKAVVDHRWRLHRLVSGALTLGFLAVTGDWLFFPQLLRNGVHEKGIKEYALLFDFVKANLPPTYIHLSPQKSKLI</sequence>
<organism evidence="11 12">
    <name type="scientific">Ziziphus jujuba</name>
    <name type="common">Chinese jujube</name>
    <name type="synonym">Ziziphus sativa</name>
    <dbReference type="NCBI Taxonomy" id="326968"/>
    <lineage>
        <taxon>Eukaryota</taxon>
        <taxon>Viridiplantae</taxon>
        <taxon>Streptophyta</taxon>
        <taxon>Embryophyta</taxon>
        <taxon>Tracheophyta</taxon>
        <taxon>Spermatophyta</taxon>
        <taxon>Magnoliopsida</taxon>
        <taxon>eudicotyledons</taxon>
        <taxon>Gunneridae</taxon>
        <taxon>Pentapetalae</taxon>
        <taxon>rosids</taxon>
        <taxon>fabids</taxon>
        <taxon>Rosales</taxon>
        <taxon>Rhamnaceae</taxon>
        <taxon>Paliureae</taxon>
        <taxon>Ziziphus</taxon>
    </lineage>
</organism>
<keyword evidence="6" id="KW-0443">Lipid metabolism</keyword>
<evidence type="ECO:0000256" key="6">
    <source>
        <dbReference type="ARBA" id="ARBA00023098"/>
    </source>
</evidence>
<dbReference type="GeneID" id="107434314"/>
<evidence type="ECO:0000259" key="10">
    <source>
        <dbReference type="Pfam" id="PF13813"/>
    </source>
</evidence>
<gene>
    <name evidence="12" type="primary">LOC107434314</name>
</gene>
<evidence type="ECO:0000313" key="12">
    <source>
        <dbReference type="RefSeq" id="XP_015901254.1"/>
    </source>
</evidence>
<evidence type="ECO:0000256" key="3">
    <source>
        <dbReference type="ARBA" id="ARBA00022679"/>
    </source>
</evidence>
<dbReference type="RefSeq" id="XP_015901254.1">
    <property type="nucleotide sequence ID" value="XM_016045768.4"/>
</dbReference>
<evidence type="ECO:0000256" key="1">
    <source>
        <dbReference type="ARBA" id="ARBA00004141"/>
    </source>
</evidence>
<reference evidence="12" key="2">
    <citation type="submission" date="2025-08" db="UniProtKB">
        <authorList>
            <consortium name="RefSeq"/>
        </authorList>
    </citation>
    <scope>IDENTIFICATION</scope>
    <source>
        <tissue evidence="12">Seedling</tissue>
    </source>
</reference>
<evidence type="ECO:0000256" key="9">
    <source>
        <dbReference type="SAM" id="Phobius"/>
    </source>
</evidence>
<proteinExistence type="inferred from homology"/>
<feature type="transmembrane region" description="Helical" evidence="9">
    <location>
        <begin position="295"/>
        <end position="317"/>
    </location>
</feature>
<evidence type="ECO:0000313" key="11">
    <source>
        <dbReference type="Proteomes" id="UP001652623"/>
    </source>
</evidence>
<keyword evidence="11" id="KW-1185">Reference proteome</keyword>
<accession>A0A6P4ARF0</accession>
<dbReference type="GO" id="GO:0016020">
    <property type="term" value="C:membrane"/>
    <property type="evidence" value="ECO:0007669"/>
    <property type="project" value="UniProtKB-SubCell"/>
</dbReference>
<evidence type="ECO:0000256" key="2">
    <source>
        <dbReference type="ARBA" id="ARBA00007282"/>
    </source>
</evidence>
<dbReference type="InterPro" id="IPR032805">
    <property type="entry name" value="Wax_synthase_dom"/>
</dbReference>
<protein>
    <submittedName>
        <fullName evidence="12">Probable long-chain-alcohol O-fatty-acyltransferase 5</fullName>
    </submittedName>
</protein>
<dbReference type="AlphaFoldDB" id="A0A6P4ARF0"/>
<comment type="similarity">
    <text evidence="2">Belongs to the wax synthase family.</text>
</comment>
<keyword evidence="8" id="KW-0012">Acyltransferase</keyword>
<feature type="transmembrane region" description="Helical" evidence="9">
    <location>
        <begin position="36"/>
        <end position="55"/>
    </location>
</feature>
<dbReference type="PANTHER" id="PTHR31595">
    <property type="entry name" value="LONG-CHAIN-ALCOHOL O-FATTY-ACYLTRANSFERASE 3-RELATED"/>
    <property type="match status" value="1"/>
</dbReference>
<dbReference type="Pfam" id="PF13813">
    <property type="entry name" value="MBOAT_2"/>
    <property type="match status" value="1"/>
</dbReference>
<evidence type="ECO:0000256" key="7">
    <source>
        <dbReference type="ARBA" id="ARBA00023136"/>
    </source>
</evidence>
<dbReference type="KEGG" id="zju:107434314"/>
<feature type="transmembrane region" description="Helical" evidence="9">
    <location>
        <begin position="154"/>
        <end position="174"/>
    </location>
</feature>
<evidence type="ECO:0000256" key="4">
    <source>
        <dbReference type="ARBA" id="ARBA00022692"/>
    </source>
</evidence>
<feature type="transmembrane region" description="Helical" evidence="9">
    <location>
        <begin position="126"/>
        <end position="142"/>
    </location>
</feature>
<feature type="transmembrane region" description="Helical" evidence="9">
    <location>
        <begin position="234"/>
        <end position="258"/>
    </location>
</feature>
<evidence type="ECO:0000256" key="8">
    <source>
        <dbReference type="ARBA" id="ARBA00023315"/>
    </source>
</evidence>
<keyword evidence="3" id="KW-0808">Transferase</keyword>
<keyword evidence="4 9" id="KW-0812">Transmembrane</keyword>
<name>A0A6P4ARF0_ZIZJJ</name>
<feature type="transmembrane region" description="Helical" evidence="9">
    <location>
        <begin position="62"/>
        <end position="83"/>
    </location>
</feature>
<feature type="domain" description="Wax synthase" evidence="10">
    <location>
        <begin position="185"/>
        <end position="272"/>
    </location>
</feature>
<dbReference type="InParanoid" id="A0A6P4ARF0"/>